<comment type="caution">
    <text evidence="2">The sequence shown here is derived from an EMBL/GenBank/DDBJ whole genome shotgun (WGS) entry which is preliminary data.</text>
</comment>
<sequence>MRILNKCFQQFPFRVGVLNKSIMQYDENFVRCFWILHIGAFVLSVLFNICSLYYHLIMSNHIIY</sequence>
<reference evidence="3" key="1">
    <citation type="journal article" date="2020" name="Nat. Commun.">
        <title>Genome sequence of the cluster root forming white lupin.</title>
        <authorList>
            <person name="Hufnagel B."/>
            <person name="Marques A."/>
            <person name="Soriano A."/>
            <person name="Marques L."/>
            <person name="Divol F."/>
            <person name="Doumas P."/>
            <person name="Sallet E."/>
            <person name="Mancinotti D."/>
            <person name="Carrere S."/>
            <person name="Marande W."/>
            <person name="Arribat S."/>
            <person name="Keller J."/>
            <person name="Huneau C."/>
            <person name="Blein T."/>
            <person name="Aime D."/>
            <person name="Laguerre M."/>
            <person name="Taylor J."/>
            <person name="Schubert V."/>
            <person name="Nelson M."/>
            <person name="Geu-Flores F."/>
            <person name="Crespi M."/>
            <person name="Gallardo-Guerrero K."/>
            <person name="Delaux P.-M."/>
            <person name="Salse J."/>
            <person name="Berges H."/>
            <person name="Guyot R."/>
            <person name="Gouzy J."/>
            <person name="Peret B."/>
        </authorList>
    </citation>
    <scope>NUCLEOTIDE SEQUENCE [LARGE SCALE GENOMIC DNA]</scope>
    <source>
        <strain evidence="3">cv. Amiga</strain>
    </source>
</reference>
<keyword evidence="1" id="KW-0812">Transmembrane</keyword>
<evidence type="ECO:0000256" key="1">
    <source>
        <dbReference type="SAM" id="Phobius"/>
    </source>
</evidence>
<name>A0A6A4P6S3_LUPAL</name>
<keyword evidence="1" id="KW-1133">Transmembrane helix</keyword>
<dbReference type="Proteomes" id="UP000447434">
    <property type="component" value="Chromosome 16"/>
</dbReference>
<evidence type="ECO:0000313" key="2">
    <source>
        <dbReference type="EMBL" id="KAE9597500.1"/>
    </source>
</evidence>
<protein>
    <submittedName>
        <fullName evidence="2">Uncharacterized protein</fullName>
    </submittedName>
</protein>
<accession>A0A6A4P6S3</accession>
<feature type="transmembrane region" description="Helical" evidence="1">
    <location>
        <begin position="33"/>
        <end position="54"/>
    </location>
</feature>
<proteinExistence type="predicted"/>
<organism evidence="2 3">
    <name type="scientific">Lupinus albus</name>
    <name type="common">White lupine</name>
    <name type="synonym">Lupinus termis</name>
    <dbReference type="NCBI Taxonomy" id="3870"/>
    <lineage>
        <taxon>Eukaryota</taxon>
        <taxon>Viridiplantae</taxon>
        <taxon>Streptophyta</taxon>
        <taxon>Embryophyta</taxon>
        <taxon>Tracheophyta</taxon>
        <taxon>Spermatophyta</taxon>
        <taxon>Magnoliopsida</taxon>
        <taxon>eudicotyledons</taxon>
        <taxon>Gunneridae</taxon>
        <taxon>Pentapetalae</taxon>
        <taxon>rosids</taxon>
        <taxon>fabids</taxon>
        <taxon>Fabales</taxon>
        <taxon>Fabaceae</taxon>
        <taxon>Papilionoideae</taxon>
        <taxon>50 kb inversion clade</taxon>
        <taxon>genistoids sensu lato</taxon>
        <taxon>core genistoids</taxon>
        <taxon>Genisteae</taxon>
        <taxon>Lupinus</taxon>
    </lineage>
</organism>
<dbReference type="EMBL" id="WOCE01000016">
    <property type="protein sequence ID" value="KAE9597500.1"/>
    <property type="molecule type" value="Genomic_DNA"/>
</dbReference>
<evidence type="ECO:0000313" key="3">
    <source>
        <dbReference type="Proteomes" id="UP000447434"/>
    </source>
</evidence>
<keyword evidence="3" id="KW-1185">Reference proteome</keyword>
<keyword evidence="1" id="KW-0472">Membrane</keyword>
<dbReference type="AlphaFoldDB" id="A0A6A4P6S3"/>
<gene>
    <name evidence="2" type="ORF">Lalb_Chr16g0387161</name>
</gene>